<dbReference type="Proteomes" id="UP000187203">
    <property type="component" value="Unassembled WGS sequence"/>
</dbReference>
<proteinExistence type="predicted"/>
<dbReference type="AntiFam" id="ANF00233">
    <property type="entry name" value="Shadow ORF (opposite trxB)"/>
</dbReference>
<evidence type="ECO:0000313" key="1">
    <source>
        <dbReference type="EMBL" id="OMP13837.1"/>
    </source>
</evidence>
<comment type="caution">
    <text evidence="1">The sequence shown here is derived from an EMBL/GenBank/DDBJ whole genome shotgun (WGS) entry which is preliminary data.</text>
</comment>
<feature type="non-terminal residue" evidence="1">
    <location>
        <position position="135"/>
    </location>
</feature>
<feature type="non-terminal residue" evidence="1">
    <location>
        <position position="1"/>
    </location>
</feature>
<reference evidence="2" key="1">
    <citation type="submission" date="2013-09" db="EMBL/GenBank/DDBJ databases">
        <title>Corchorus olitorius genome sequencing.</title>
        <authorList>
            <person name="Alam M."/>
            <person name="Haque M.S."/>
            <person name="Islam M.S."/>
            <person name="Emdad E.M."/>
            <person name="Islam M.M."/>
            <person name="Ahmed B."/>
            <person name="Halim A."/>
            <person name="Hossen Q.M.M."/>
            <person name="Hossain M.Z."/>
            <person name="Ahmed R."/>
            <person name="Khan M.M."/>
            <person name="Islam R."/>
            <person name="Rashid M.M."/>
            <person name="Khan S.A."/>
            <person name="Rahman M.S."/>
            <person name="Alam M."/>
            <person name="Yahiya A.S."/>
            <person name="Khan M.S."/>
            <person name="Azam M.S."/>
            <person name="Haque T."/>
            <person name="Lashkar M.Z.H."/>
            <person name="Akhand A.I."/>
            <person name="Morshed G."/>
            <person name="Roy S."/>
            <person name="Uddin K.S."/>
            <person name="Rabeya T."/>
            <person name="Hossain A.S."/>
            <person name="Chowdhury A."/>
            <person name="Snigdha A.R."/>
            <person name="Mortoza M.S."/>
            <person name="Matin S.A."/>
            <person name="Hoque S.M.E."/>
            <person name="Islam M.K."/>
            <person name="Roy D.K."/>
            <person name="Haider R."/>
            <person name="Moosa M.M."/>
            <person name="Elias S.M."/>
            <person name="Hasan A.M."/>
            <person name="Jahan S."/>
            <person name="Shafiuddin M."/>
            <person name="Mahmood N."/>
            <person name="Shommy N.S."/>
        </authorList>
    </citation>
    <scope>NUCLEOTIDE SEQUENCE [LARGE SCALE GENOMIC DNA]</scope>
    <source>
        <strain evidence="2">cv. O-4</strain>
    </source>
</reference>
<protein>
    <submittedName>
        <fullName evidence="1">Uncharacterized protein</fullName>
    </submittedName>
</protein>
<keyword evidence="2" id="KW-1185">Reference proteome</keyword>
<gene>
    <name evidence="1" type="ORF">COLO4_00848</name>
</gene>
<dbReference type="AlphaFoldDB" id="A0A1R3L3F7"/>
<sequence length="135" mass="13874">VQRLFHGRVATANHGDRLVAVEETVAGGAGRNALAHEGFFRRQAQVTGAGTSGDDQCVAGVLAAVTLQGERLVGQVDGIDVVEDDFGFKTLGVLLHALHQGRAGQAVGVARPVVDFGGGGQLATGLHAGDQQRLE</sequence>
<dbReference type="EMBL" id="AWUE01003125">
    <property type="protein sequence ID" value="OMP13837.1"/>
    <property type="molecule type" value="Genomic_DNA"/>
</dbReference>
<organism evidence="1 2">
    <name type="scientific">Corchorus olitorius</name>
    <dbReference type="NCBI Taxonomy" id="93759"/>
    <lineage>
        <taxon>Eukaryota</taxon>
        <taxon>Viridiplantae</taxon>
        <taxon>Streptophyta</taxon>
        <taxon>Embryophyta</taxon>
        <taxon>Tracheophyta</taxon>
        <taxon>Spermatophyta</taxon>
        <taxon>Magnoliopsida</taxon>
        <taxon>eudicotyledons</taxon>
        <taxon>Gunneridae</taxon>
        <taxon>Pentapetalae</taxon>
        <taxon>rosids</taxon>
        <taxon>malvids</taxon>
        <taxon>Malvales</taxon>
        <taxon>Malvaceae</taxon>
        <taxon>Grewioideae</taxon>
        <taxon>Apeibeae</taxon>
        <taxon>Corchorus</taxon>
    </lineage>
</organism>
<name>A0A1R3L3F7_9ROSI</name>
<evidence type="ECO:0000313" key="2">
    <source>
        <dbReference type="Proteomes" id="UP000187203"/>
    </source>
</evidence>
<accession>A0A1R3L3F7</accession>